<feature type="region of interest" description="Disordered" evidence="2">
    <location>
        <begin position="700"/>
        <end position="804"/>
    </location>
</feature>
<protein>
    <submittedName>
        <fullName evidence="5">Uncharacterized protein LOC117233731 isoform X1</fullName>
    </submittedName>
</protein>
<reference evidence="5" key="1">
    <citation type="submission" date="2025-08" db="UniProtKB">
        <authorList>
            <consortium name="RefSeq"/>
        </authorList>
    </citation>
    <scope>IDENTIFICATION</scope>
    <source>
        <tissue evidence="5">Muscle</tissue>
    </source>
</reference>
<dbReference type="RefSeq" id="XP_033350179.1">
    <property type="nucleotide sequence ID" value="XM_033494288.1"/>
</dbReference>
<dbReference type="InterPro" id="IPR013087">
    <property type="entry name" value="Znf_C2H2_type"/>
</dbReference>
<accession>A0A6J3KDU6</accession>
<dbReference type="InterPro" id="IPR039946">
    <property type="entry name" value="ZN839"/>
</dbReference>
<name>A0A6J3KDU6_9HYME</name>
<dbReference type="PANTHER" id="PTHR16116:SF5">
    <property type="entry name" value="ZINC FINGER PROTEIN 839"/>
    <property type="match status" value="1"/>
</dbReference>
<feature type="region of interest" description="Disordered" evidence="2">
    <location>
        <begin position="1006"/>
        <end position="1041"/>
    </location>
</feature>
<evidence type="ECO:0000256" key="2">
    <source>
        <dbReference type="SAM" id="MobiDB-lite"/>
    </source>
</evidence>
<proteinExistence type="predicted"/>
<feature type="compositionally biased region" description="Basic and acidic residues" evidence="2">
    <location>
        <begin position="1010"/>
        <end position="1031"/>
    </location>
</feature>
<evidence type="ECO:0000313" key="4">
    <source>
        <dbReference type="Proteomes" id="UP000504631"/>
    </source>
</evidence>
<dbReference type="PROSITE" id="PS50157">
    <property type="entry name" value="ZINC_FINGER_C2H2_2"/>
    <property type="match status" value="1"/>
</dbReference>
<sequence length="1375" mass="152813">MAEISNSTVFTNDASSTGASDLLQQAFQQVVDDDDHDNEFVAFLQNDDNDSQTIHLTPEQAVALGLTFEVNSNEEVIYQQEQDNTTSNIPENVSGKDNINVQDQNSLSSQESITIDQLNYQPEEVQKSNDTELIKTECIDFQEWHMQKVSHTEQLQDQIVENNISLEEISLSSQNNEAQQIIEHQNNIIQQSSGTQTIVLEQPKIHGIKADVTHVKNIHENNLQYTIEENIAQNQHNTIPNTQAQILQKLPVILPSSQFIIKPAQTILKPAKNIRLLQNSNKLSNTTVNSINAVHSLNTNSNANSVLLSKATILNNLSPQIIKATPITAQLLNTSGISAQLLNTQLLTSACEIQNQSIGTPHISNTTVNTTSGATQNIVTPQIRLSPIVKTSQSLQRGNVQQLLTPVLKGASTVLPKTNHILNNTSVTTAIPAQFLKSVQIPPQLLKTRAAIGKKTTGTIGTSKTAPNSDTPVLLRTASIVKAQDLKTVTTNSASILKSTQISSTPISILKPQAKIAFNNTTKQNVTIATQNVASISNNSQNNSQKTPITQQSSTFESAKSVQSEATKQKLNLVVNGANLKVNKKAKGTVKSTTIVNESTDTSKPLGSSENPIQIVQQGQTFHRYTNNIRIIIHTMQYTYQVLSFNNNNIYSSIQRLTPTQLKQIAHVLQQRSQEAATSNERVVYRVVFPEELDLQIRNPGNILKNRGGKRGRPKKSAIRPSLLPSKPPPIPDEEQEELKDERKKVVARTRSGRLSRPPRHMVRDYKHLHHSDFLQPDLDDSDGGYSDYNTNNDKLEEEESPKELLTGLEVPKRKISDHFRCPTCNKIYLGRTRMARHFEMHPDHGSPEQLPPPTPEPELKQNGGQDPLKRKGKKRGPWAYVTPEAKSERRQIKLREAISVCEDLEIIKIAAKPVLNAQSLFDLLVLKSENNVRNFLGELKQLMDKIREKTKTMLTTINNDEETNKDLIDISEESLCDALGLNPGLYKINNEALKKVDTSICTTYENEEPPLKRQKTDNSEDGKENMEERMSSGFSESSDLSVSDFLSERRGDSVTNPTCPEVLSALTLMRRNPSPVNNAESNKSSNVSKLLISNPEIQNQISDNPGFQKVDITSPKISSYQKTDSHKENFTKLGNSLGSSNFCNVEDNYDQSKIGHMEQAFIKLEPTEQGFVKLGNGSMETYVKQDAQNFEKIQNGLNSMESGSQNFIKGFQKLVSKIIPITVPDTNCVKTQSAPLDTNSCKIMPATSSCKISDNLPILQDTVPIISSNCDTGIFESSENLDISKIAQYDHIAHLDILNTSGVIDKNLLIDEKLVEQLHLVDQSNLVDELVSERLKNIMPDNILENNLISNNSNLDTDLDFEALSEEFNRNTRS</sequence>
<evidence type="ECO:0000313" key="5">
    <source>
        <dbReference type="RefSeq" id="XP_033350179.1"/>
    </source>
</evidence>
<keyword evidence="4" id="KW-1185">Reference proteome</keyword>
<dbReference type="KEGG" id="bvk:117233731"/>
<feature type="compositionally biased region" description="Basic residues" evidence="2">
    <location>
        <begin position="746"/>
        <end position="761"/>
    </location>
</feature>
<organism evidence="4 5">
    <name type="scientific">Bombus vosnesenskii</name>
    <dbReference type="NCBI Taxonomy" id="207650"/>
    <lineage>
        <taxon>Eukaryota</taxon>
        <taxon>Metazoa</taxon>
        <taxon>Ecdysozoa</taxon>
        <taxon>Arthropoda</taxon>
        <taxon>Hexapoda</taxon>
        <taxon>Insecta</taxon>
        <taxon>Pterygota</taxon>
        <taxon>Neoptera</taxon>
        <taxon>Endopterygota</taxon>
        <taxon>Hymenoptera</taxon>
        <taxon>Apocrita</taxon>
        <taxon>Aculeata</taxon>
        <taxon>Apoidea</taxon>
        <taxon>Anthophila</taxon>
        <taxon>Apidae</taxon>
        <taxon>Bombus</taxon>
        <taxon>Pyrobombus</taxon>
    </lineage>
</organism>
<dbReference type="Proteomes" id="UP000504631">
    <property type="component" value="Unplaced"/>
</dbReference>
<feature type="domain" description="C2H2-type" evidence="3">
    <location>
        <begin position="820"/>
        <end position="847"/>
    </location>
</feature>
<gene>
    <name evidence="5" type="primary">LOC117233731</name>
</gene>
<dbReference type="GeneID" id="117233731"/>
<evidence type="ECO:0000259" key="3">
    <source>
        <dbReference type="PROSITE" id="PS50157"/>
    </source>
</evidence>
<feature type="region of interest" description="Disordered" evidence="2">
    <location>
        <begin position="840"/>
        <end position="883"/>
    </location>
</feature>
<dbReference type="InterPro" id="IPR031885">
    <property type="entry name" value="DUF4764"/>
</dbReference>
<evidence type="ECO:0000256" key="1">
    <source>
        <dbReference type="PROSITE-ProRule" id="PRU00042"/>
    </source>
</evidence>
<dbReference type="PROSITE" id="PS00028">
    <property type="entry name" value="ZINC_FINGER_C2H2_1"/>
    <property type="match status" value="1"/>
</dbReference>
<dbReference type="PANTHER" id="PTHR16116">
    <property type="entry name" value="ZINC FINGER PROTEIN 839"/>
    <property type="match status" value="1"/>
</dbReference>
<keyword evidence="1" id="KW-0862">Zinc</keyword>
<keyword evidence="1" id="KW-0863">Zinc-finger</keyword>
<keyword evidence="1" id="KW-0479">Metal-binding</keyword>
<feature type="compositionally biased region" description="Basic residues" evidence="2">
    <location>
        <begin position="707"/>
        <end position="718"/>
    </location>
</feature>
<dbReference type="Pfam" id="PF15961">
    <property type="entry name" value="DUF4764"/>
    <property type="match status" value="1"/>
</dbReference>
<dbReference type="GO" id="GO:0008270">
    <property type="term" value="F:zinc ion binding"/>
    <property type="evidence" value="ECO:0007669"/>
    <property type="project" value="UniProtKB-KW"/>
</dbReference>